<feature type="region of interest" description="Disordered" evidence="2">
    <location>
        <begin position="1"/>
        <end position="106"/>
    </location>
</feature>
<feature type="compositionally biased region" description="Polar residues" evidence="2">
    <location>
        <begin position="1"/>
        <end position="11"/>
    </location>
</feature>
<dbReference type="EMBL" id="KL198019">
    <property type="protein sequence ID" value="KDQ19458.1"/>
    <property type="molecule type" value="Genomic_DNA"/>
</dbReference>
<name>A0A067MUN7_BOTB1</name>
<dbReference type="AlphaFoldDB" id="A0A067MUN7"/>
<evidence type="ECO:0000256" key="2">
    <source>
        <dbReference type="SAM" id="MobiDB-lite"/>
    </source>
</evidence>
<accession>A0A067MUN7</accession>
<feature type="coiled-coil region" evidence="1">
    <location>
        <begin position="207"/>
        <end position="358"/>
    </location>
</feature>
<evidence type="ECO:0000256" key="1">
    <source>
        <dbReference type="SAM" id="Coils"/>
    </source>
</evidence>
<evidence type="ECO:0000313" key="4">
    <source>
        <dbReference type="Proteomes" id="UP000027195"/>
    </source>
</evidence>
<protein>
    <recommendedName>
        <fullName evidence="5">SWI5-dependent HO expression protein 3</fullName>
    </recommendedName>
</protein>
<keyword evidence="1" id="KW-0175">Coiled coil</keyword>
<dbReference type="OrthoDB" id="6088208at2759"/>
<proteinExistence type="predicted"/>
<dbReference type="STRING" id="930990.A0A067MUN7"/>
<dbReference type="HOGENOM" id="CLU_049220_0_0_1"/>
<dbReference type="Proteomes" id="UP000027195">
    <property type="component" value="Unassembled WGS sequence"/>
</dbReference>
<dbReference type="InParanoid" id="A0A067MUN7"/>
<evidence type="ECO:0000313" key="3">
    <source>
        <dbReference type="EMBL" id="KDQ19458.1"/>
    </source>
</evidence>
<sequence length="463" mass="50598">MTVASPTSQRTASSIPVASRPSSRSSARGPASPSPVPASTLLPRSSSSTPRRFSLSSSPPSTNSSATLFSIDNPPITSTPPSAKRRSSYEILSQMTSNGPESFLPLPVNRHAQDDIKEGVPLESMRYSPRSMSPTRTLSRIPVSSVGHARTLADDGSSGDTSTLADTSMASISMNASLTSITPPGPTSPGKASFRKSMGGGGTTKVLADLQTGVINARNALENTKQQLRMSQRSVAQLTRQTEDLKDGRERLRLENEGLNNVVARKERLLQEVLDRARKAEAEAAALKLQIKNESAATKKSLRDMETAMAEAAALSQKSERESLTLRESFKALTEGWKTELKDVREEMKKREEFWKKETEDVGLKYRSLVKLVQATKSERARVDAIKAESHKADLELQDHFREEIRLLSEKIEKSANDSTQADKTARYVADELARIQRLIRSGLRRSPEDVEIEQGGESVAPP</sequence>
<feature type="compositionally biased region" description="Low complexity" evidence="2">
    <location>
        <begin position="12"/>
        <end position="68"/>
    </location>
</feature>
<organism evidence="3 4">
    <name type="scientific">Botryobasidium botryosum (strain FD-172 SS1)</name>
    <dbReference type="NCBI Taxonomy" id="930990"/>
    <lineage>
        <taxon>Eukaryota</taxon>
        <taxon>Fungi</taxon>
        <taxon>Dikarya</taxon>
        <taxon>Basidiomycota</taxon>
        <taxon>Agaricomycotina</taxon>
        <taxon>Agaricomycetes</taxon>
        <taxon>Cantharellales</taxon>
        <taxon>Botryobasidiaceae</taxon>
        <taxon>Botryobasidium</taxon>
    </lineage>
</organism>
<keyword evidence="4" id="KW-1185">Reference proteome</keyword>
<evidence type="ECO:0008006" key="5">
    <source>
        <dbReference type="Google" id="ProtNLM"/>
    </source>
</evidence>
<gene>
    <name evidence="3" type="ORF">BOTBODRAFT_28035</name>
</gene>
<feature type="compositionally biased region" description="Polar residues" evidence="2">
    <location>
        <begin position="90"/>
        <end position="100"/>
    </location>
</feature>
<reference evidence="4" key="1">
    <citation type="journal article" date="2014" name="Proc. Natl. Acad. Sci. U.S.A.">
        <title>Extensive sampling of basidiomycete genomes demonstrates inadequacy of the white-rot/brown-rot paradigm for wood decay fungi.</title>
        <authorList>
            <person name="Riley R."/>
            <person name="Salamov A.A."/>
            <person name="Brown D.W."/>
            <person name="Nagy L.G."/>
            <person name="Floudas D."/>
            <person name="Held B.W."/>
            <person name="Levasseur A."/>
            <person name="Lombard V."/>
            <person name="Morin E."/>
            <person name="Otillar R."/>
            <person name="Lindquist E.A."/>
            <person name="Sun H."/>
            <person name="LaButti K.M."/>
            <person name="Schmutz J."/>
            <person name="Jabbour D."/>
            <person name="Luo H."/>
            <person name="Baker S.E."/>
            <person name="Pisabarro A.G."/>
            <person name="Walton J.D."/>
            <person name="Blanchette R.A."/>
            <person name="Henrissat B."/>
            <person name="Martin F."/>
            <person name="Cullen D."/>
            <person name="Hibbett D.S."/>
            <person name="Grigoriev I.V."/>
        </authorList>
    </citation>
    <scope>NUCLEOTIDE SEQUENCE [LARGE SCALE GENOMIC DNA]</scope>
    <source>
        <strain evidence="4">FD-172 SS1</strain>
    </source>
</reference>